<dbReference type="InterPro" id="IPR026960">
    <property type="entry name" value="RVT-Znf"/>
</dbReference>
<dbReference type="InterPro" id="IPR044730">
    <property type="entry name" value="RNase_H-like_dom_plant"/>
</dbReference>
<feature type="domain" description="Reverse transcriptase zinc-binding" evidence="2">
    <location>
        <begin position="564"/>
        <end position="631"/>
    </location>
</feature>
<dbReference type="Gene3D" id="3.30.420.10">
    <property type="entry name" value="Ribonuclease H-like superfamily/Ribonuclease H"/>
    <property type="match status" value="1"/>
</dbReference>
<dbReference type="InterPro" id="IPR002156">
    <property type="entry name" value="RNaseH_domain"/>
</dbReference>
<evidence type="ECO:0000313" key="3">
    <source>
        <dbReference type="EMBL" id="KAF7844736.1"/>
    </source>
</evidence>
<dbReference type="Proteomes" id="UP000634136">
    <property type="component" value="Unassembled WGS sequence"/>
</dbReference>
<keyword evidence="4" id="KW-1185">Reference proteome</keyword>
<dbReference type="OrthoDB" id="1001388at2759"/>
<dbReference type="Gene3D" id="3.60.10.10">
    <property type="entry name" value="Endonuclease/exonuclease/phosphatase"/>
    <property type="match status" value="1"/>
</dbReference>
<organism evidence="3 4">
    <name type="scientific">Senna tora</name>
    <dbReference type="NCBI Taxonomy" id="362788"/>
    <lineage>
        <taxon>Eukaryota</taxon>
        <taxon>Viridiplantae</taxon>
        <taxon>Streptophyta</taxon>
        <taxon>Embryophyta</taxon>
        <taxon>Tracheophyta</taxon>
        <taxon>Spermatophyta</taxon>
        <taxon>Magnoliopsida</taxon>
        <taxon>eudicotyledons</taxon>
        <taxon>Gunneridae</taxon>
        <taxon>Pentapetalae</taxon>
        <taxon>rosids</taxon>
        <taxon>fabids</taxon>
        <taxon>Fabales</taxon>
        <taxon>Fabaceae</taxon>
        <taxon>Caesalpinioideae</taxon>
        <taxon>Cassia clade</taxon>
        <taxon>Senna</taxon>
    </lineage>
</organism>
<dbReference type="EMBL" id="JAAIUW010000001">
    <property type="protein sequence ID" value="KAF7844736.1"/>
    <property type="molecule type" value="Genomic_DNA"/>
</dbReference>
<name>A0A835CIR1_9FABA</name>
<protein>
    <submittedName>
        <fullName evidence="3">Reverse transcriptase</fullName>
    </submittedName>
</protein>
<keyword evidence="3" id="KW-0808">Transferase</keyword>
<dbReference type="AlphaFoldDB" id="A0A835CIR1"/>
<dbReference type="InterPro" id="IPR036691">
    <property type="entry name" value="Endo/exonu/phosph_ase_sf"/>
</dbReference>
<evidence type="ECO:0000259" key="1">
    <source>
        <dbReference type="Pfam" id="PF13456"/>
    </source>
</evidence>
<gene>
    <name evidence="3" type="ORF">G2W53_001641</name>
</gene>
<dbReference type="PANTHER" id="PTHR33710">
    <property type="entry name" value="BNAC02G09200D PROTEIN"/>
    <property type="match status" value="1"/>
</dbReference>
<proteinExistence type="predicted"/>
<dbReference type="GO" id="GO:0003676">
    <property type="term" value="F:nucleic acid binding"/>
    <property type="evidence" value="ECO:0007669"/>
    <property type="project" value="InterPro"/>
</dbReference>
<comment type="caution">
    <text evidence="3">The sequence shown here is derived from an EMBL/GenBank/DDBJ whole genome shotgun (WGS) entry which is preliminary data.</text>
</comment>
<keyword evidence="3" id="KW-0695">RNA-directed DNA polymerase</keyword>
<feature type="domain" description="RNase H type-1" evidence="1">
    <location>
        <begin position="742"/>
        <end position="865"/>
    </location>
</feature>
<accession>A0A835CIR1</accession>
<dbReference type="GO" id="GO:0004523">
    <property type="term" value="F:RNA-DNA hybrid ribonuclease activity"/>
    <property type="evidence" value="ECO:0007669"/>
    <property type="project" value="InterPro"/>
</dbReference>
<dbReference type="PANTHER" id="PTHR33710:SF62">
    <property type="entry name" value="DUF4283 DOMAIN PROTEIN"/>
    <property type="match status" value="1"/>
</dbReference>
<dbReference type="SUPFAM" id="SSF53098">
    <property type="entry name" value="Ribonuclease H-like"/>
    <property type="match status" value="1"/>
</dbReference>
<dbReference type="CDD" id="cd06222">
    <property type="entry name" value="RNase_H_like"/>
    <property type="match status" value="1"/>
</dbReference>
<dbReference type="Pfam" id="PF13456">
    <property type="entry name" value="RVT_3"/>
    <property type="match status" value="1"/>
</dbReference>
<keyword evidence="3" id="KW-0548">Nucleotidyltransferase</keyword>
<evidence type="ECO:0000313" key="4">
    <source>
        <dbReference type="Proteomes" id="UP000634136"/>
    </source>
</evidence>
<evidence type="ECO:0000259" key="2">
    <source>
        <dbReference type="Pfam" id="PF13966"/>
    </source>
</evidence>
<dbReference type="SUPFAM" id="SSF56219">
    <property type="entry name" value="DNase I-like"/>
    <property type="match status" value="1"/>
</dbReference>
<sequence>METKRSGQKMEEFRLRNRFQFDRTFYVDSEGKSGGLALWWKEEIDLNILLSSKNFIHSSVGSGVIEVPDYLTCVYGAPKERERRLVWDKLRGVGSSVQGSWLCIGDFNDVLCHSEKWGGKPKSTRKVMNFQRLLEDCGLFDLEYNGSSFTWFNKRTGDDFIKEKLDRALGNVQLMMAFPKAQVFINDPVGSDHGALVANLNYCDVKSRRSFKFEISWLDHPDYKEVMRNGWFKSDAMIEEVILELVRRLEDCKKGLIVWSKKVFPNNRVAIANLTAQLRDCFSDGFTESLKLKSDELIKCMEEVWEKEEKYWFQRSRVNWLTYGDSNSKFFHASFYSDLFRFGGRRDLSKVLSYVNPIISQEENNALLKEISYLEVKEAAFQLGGLKAPGPDGFSGIFYHNSWEEVGDQVFRMVKEYFEGAKKGHRASWAWSSILDGRRLLLDGACWRIGDGESVRIWKDKWVPGLPNFKLHSAPSVEDEDCKVKEVIVDGSWDLTGLRNKLDAGEIRAIHSTAIRRNRGPDKLIWPWSKDGSYVVKTGYKFARDVVEPVRSLDPSCSFVTPSSLWKAIWGVKAVPKVRNFLWRACTSSIPTGEALFRRKCAASPMCCICGKEVETIEHALLLCSWAREVWFGGPLSIRVSASLVFRFDTWVLAFLMENKDLDDSGRAAFAYTCWEVWKRRCEVIFKGVGTDVSSCILKVSIAASEAVMVRMKAVLGGSKGATLPKALDCWSFPPSGVIKINVDGSFHQASLEAGIGFIARNSSGEVGFLGSSKVFASNSFMCEALAVKKALELIQDFPDESFMLETDCEDLFKLISSPKSSSGEWQCEAIIAEVLSLIPLCQSVSFLLVRRHGNQAADWLAKSAAKGLGCYARVSDPPPPLASILALDWVLASELEAPKEGIG</sequence>
<dbReference type="Pfam" id="PF13966">
    <property type="entry name" value="zf-RVT"/>
    <property type="match status" value="1"/>
</dbReference>
<dbReference type="InterPro" id="IPR036397">
    <property type="entry name" value="RNaseH_sf"/>
</dbReference>
<dbReference type="InterPro" id="IPR012337">
    <property type="entry name" value="RNaseH-like_sf"/>
</dbReference>
<dbReference type="GO" id="GO:0003964">
    <property type="term" value="F:RNA-directed DNA polymerase activity"/>
    <property type="evidence" value="ECO:0007669"/>
    <property type="project" value="UniProtKB-KW"/>
</dbReference>
<reference evidence="3" key="1">
    <citation type="submission" date="2020-09" db="EMBL/GenBank/DDBJ databases">
        <title>Genome-Enabled Discovery of Anthraquinone Biosynthesis in Senna tora.</title>
        <authorList>
            <person name="Kang S.-H."/>
            <person name="Pandey R.P."/>
            <person name="Lee C.-M."/>
            <person name="Sim J.-S."/>
            <person name="Jeong J.-T."/>
            <person name="Choi B.-S."/>
            <person name="Jung M."/>
            <person name="Ginzburg D."/>
            <person name="Zhao K."/>
            <person name="Won S.Y."/>
            <person name="Oh T.-J."/>
            <person name="Yu Y."/>
            <person name="Kim N.-H."/>
            <person name="Lee O.R."/>
            <person name="Lee T.-H."/>
            <person name="Bashyal P."/>
            <person name="Kim T.-S."/>
            <person name="Lee W.-H."/>
            <person name="Kawkins C."/>
            <person name="Kim C.-K."/>
            <person name="Kim J.S."/>
            <person name="Ahn B.O."/>
            <person name="Rhee S.Y."/>
            <person name="Sohng J.K."/>
        </authorList>
    </citation>
    <scope>NUCLEOTIDE SEQUENCE</scope>
    <source>
        <tissue evidence="3">Leaf</tissue>
    </source>
</reference>